<dbReference type="PANTHER" id="PTHR42978">
    <property type="entry name" value="QUORUM-QUENCHING LACTONASE YTNP-RELATED-RELATED"/>
    <property type="match status" value="1"/>
</dbReference>
<keyword evidence="7" id="KW-1185">Reference proteome</keyword>
<evidence type="ECO:0000313" key="6">
    <source>
        <dbReference type="EMBL" id="EXG82329.1"/>
    </source>
</evidence>
<keyword evidence="3 6" id="KW-0378">Hydrolase</keyword>
<dbReference type="SUPFAM" id="SSF56281">
    <property type="entry name" value="Metallo-hydrolase/oxidoreductase"/>
    <property type="match status" value="1"/>
</dbReference>
<dbReference type="HOGENOM" id="CLU_056519_1_1_11"/>
<organism evidence="6 7">
    <name type="scientific">Cryptosporangium arvum DSM 44712</name>
    <dbReference type="NCBI Taxonomy" id="927661"/>
    <lineage>
        <taxon>Bacteria</taxon>
        <taxon>Bacillati</taxon>
        <taxon>Actinomycetota</taxon>
        <taxon>Actinomycetes</taxon>
        <taxon>Cryptosporangiales</taxon>
        <taxon>Cryptosporangiaceae</taxon>
        <taxon>Cryptosporangium</taxon>
    </lineage>
</organism>
<dbReference type="Pfam" id="PF00753">
    <property type="entry name" value="Lactamase_B"/>
    <property type="match status" value="1"/>
</dbReference>
<dbReference type="Proteomes" id="UP000021053">
    <property type="component" value="Unassembled WGS sequence"/>
</dbReference>
<reference evidence="6 7" key="1">
    <citation type="submission" date="2013-07" db="EMBL/GenBank/DDBJ databases">
        <authorList>
            <consortium name="DOE Joint Genome Institute"/>
            <person name="Eisen J."/>
            <person name="Huntemann M."/>
            <person name="Han J."/>
            <person name="Chen A."/>
            <person name="Kyrpides N."/>
            <person name="Mavromatis K."/>
            <person name="Markowitz V."/>
            <person name="Palaniappan K."/>
            <person name="Ivanova N."/>
            <person name="Schaumberg A."/>
            <person name="Pati A."/>
            <person name="Liolios K."/>
            <person name="Nordberg H.P."/>
            <person name="Cantor M.N."/>
            <person name="Hua S.X."/>
            <person name="Woyke T."/>
        </authorList>
    </citation>
    <scope>NUCLEOTIDE SEQUENCE [LARGE SCALE GENOMIC DNA]</scope>
    <source>
        <strain evidence="6 7">DSM 44712</strain>
    </source>
</reference>
<proteinExistence type="inferred from homology"/>
<comment type="caution">
    <text evidence="6">The sequence shown here is derived from an EMBL/GenBank/DDBJ whole genome shotgun (WGS) entry which is preliminary data.</text>
</comment>
<protein>
    <submittedName>
        <fullName evidence="6">Zn-dependent hydrolase, glyoxylase</fullName>
    </submittedName>
</protein>
<evidence type="ECO:0000256" key="1">
    <source>
        <dbReference type="ARBA" id="ARBA00007749"/>
    </source>
</evidence>
<dbReference type="InterPro" id="IPR001279">
    <property type="entry name" value="Metallo-B-lactamas"/>
</dbReference>
<evidence type="ECO:0000259" key="5">
    <source>
        <dbReference type="SMART" id="SM00849"/>
    </source>
</evidence>
<keyword evidence="4" id="KW-0862">Zinc</keyword>
<dbReference type="SMART" id="SM00849">
    <property type="entry name" value="Lactamase_B"/>
    <property type="match status" value="1"/>
</dbReference>
<accession>A0A010ZUH6</accession>
<gene>
    <name evidence="6" type="ORF">CryarDRAFT_3502</name>
</gene>
<name>A0A010ZUH6_9ACTN</name>
<dbReference type="GO" id="GO:0046872">
    <property type="term" value="F:metal ion binding"/>
    <property type="evidence" value="ECO:0007669"/>
    <property type="project" value="UniProtKB-KW"/>
</dbReference>
<evidence type="ECO:0000256" key="2">
    <source>
        <dbReference type="ARBA" id="ARBA00022723"/>
    </source>
</evidence>
<comment type="similarity">
    <text evidence="1">Belongs to the metallo-beta-lactamase superfamily.</text>
</comment>
<dbReference type="RefSeq" id="WP_035852038.1">
    <property type="nucleotide sequence ID" value="NZ_KK073874.1"/>
</dbReference>
<keyword evidence="2" id="KW-0479">Metal-binding</keyword>
<dbReference type="InterPro" id="IPR051013">
    <property type="entry name" value="MBL_superfamily_lactonases"/>
</dbReference>
<evidence type="ECO:0000256" key="4">
    <source>
        <dbReference type="ARBA" id="ARBA00022833"/>
    </source>
</evidence>
<dbReference type="InterPro" id="IPR036866">
    <property type="entry name" value="RibonucZ/Hydroxyglut_hydro"/>
</dbReference>
<dbReference type="EMBL" id="JFBT01000001">
    <property type="protein sequence ID" value="EXG82329.1"/>
    <property type="molecule type" value="Genomic_DNA"/>
</dbReference>
<sequence length="284" mass="29929">MSAVPADTTALDLGEITLTFVPDGELRADPAVAYPAGHEDIFTDGLDVVDEDGMLLLSIGAILVTAGTSRVLVDVGIGDRRIPLIRPGASRDGYMGGGALLRNLSALGVEPEQIDTILLTHLHADHVGWIGDGDATFPNAEYWVGEGEWQYWIRPENSGGPVGPRPNELEIIGSRRRRLVDGAEPVDGITAVDTAGHTPGHFGFAVRGTNACAFVVGDALHCPAEALRPDLAWVGDVDGGAAIRTRRNIAAHVRDTGAVLVGPHFPNAVFMEYSSSGLIPFATT</sequence>
<evidence type="ECO:0000313" key="7">
    <source>
        <dbReference type="Proteomes" id="UP000021053"/>
    </source>
</evidence>
<evidence type="ECO:0000256" key="3">
    <source>
        <dbReference type="ARBA" id="ARBA00022801"/>
    </source>
</evidence>
<dbReference type="GO" id="GO:0016787">
    <property type="term" value="F:hydrolase activity"/>
    <property type="evidence" value="ECO:0007669"/>
    <property type="project" value="UniProtKB-KW"/>
</dbReference>
<dbReference type="Gene3D" id="3.60.15.10">
    <property type="entry name" value="Ribonuclease Z/Hydroxyacylglutathione hydrolase-like"/>
    <property type="match status" value="1"/>
</dbReference>
<feature type="domain" description="Metallo-beta-lactamase" evidence="5">
    <location>
        <begin position="58"/>
        <end position="264"/>
    </location>
</feature>
<dbReference type="PANTHER" id="PTHR42978:SF6">
    <property type="entry name" value="QUORUM-QUENCHING LACTONASE YTNP-RELATED"/>
    <property type="match status" value="1"/>
</dbReference>
<dbReference type="AlphaFoldDB" id="A0A010ZUH6"/>
<dbReference type="OrthoDB" id="3196337at2"/>